<name>A0A0D9QKF3_PLAFR</name>
<accession>A0A0D9QKF3</accession>
<dbReference type="OrthoDB" id="381967at2759"/>
<dbReference type="OMA" id="IKIENCD"/>
<proteinExistence type="predicted"/>
<keyword evidence="3" id="KW-1185">Reference proteome</keyword>
<evidence type="ECO:0000313" key="3">
    <source>
        <dbReference type="Proteomes" id="UP000054561"/>
    </source>
</evidence>
<dbReference type="GeneID" id="24269476"/>
<evidence type="ECO:0000313" key="2">
    <source>
        <dbReference type="EMBL" id="KJP86191.1"/>
    </source>
</evidence>
<dbReference type="VEuPathDB" id="PlasmoDB:AK88_04162"/>
<reference evidence="2 3" key="1">
    <citation type="submission" date="2014-03" db="EMBL/GenBank/DDBJ databases">
        <title>The Genome Sequence of Plasmodium fragile nilgiri.</title>
        <authorList>
            <consortium name="The Broad Institute Genomics Platform"/>
            <consortium name="The Broad Institute Genome Sequencing Center for Infectious Disease"/>
            <person name="Neafsey D."/>
            <person name="Duraisingh M."/>
            <person name="Young S.K."/>
            <person name="Zeng Q."/>
            <person name="Gargeya S."/>
            <person name="Abouelleil A."/>
            <person name="Alvarado L."/>
            <person name="Chapman S.B."/>
            <person name="Gainer-Dewar J."/>
            <person name="Goldberg J."/>
            <person name="Griggs A."/>
            <person name="Gujja S."/>
            <person name="Hansen M."/>
            <person name="Howarth C."/>
            <person name="Imamovic A."/>
            <person name="Larimer J."/>
            <person name="Pearson M."/>
            <person name="Poon T.W."/>
            <person name="Priest M."/>
            <person name="Roberts A."/>
            <person name="Saif S."/>
            <person name="Shea T."/>
            <person name="Sykes S."/>
            <person name="Wortman J."/>
            <person name="Nusbaum C."/>
            <person name="Birren B."/>
        </authorList>
    </citation>
    <scope>NUCLEOTIDE SEQUENCE [LARGE SCALE GENOMIC DNA]</scope>
    <source>
        <strain evidence="3">nilgiri</strain>
    </source>
</reference>
<dbReference type="EMBL" id="KQ001699">
    <property type="protein sequence ID" value="KJP86191.1"/>
    <property type="molecule type" value="Genomic_DNA"/>
</dbReference>
<evidence type="ECO:0000256" key="1">
    <source>
        <dbReference type="SAM" id="MobiDB-lite"/>
    </source>
</evidence>
<feature type="region of interest" description="Disordered" evidence="1">
    <location>
        <begin position="135"/>
        <end position="154"/>
    </location>
</feature>
<sequence length="263" mass="29777">MVKIGKKLKGFDEGINRHDTHIGGEAPQEKDTQVRNGAEEIIGREFITLLGDHLGEQNSTEAINGRSPLEDTRSHICCSNVDQEDINAYVERNYTPTLFTLLLYKVLITKPKNVIDYITDELAILLNHETEMKETKEDSHVGTDTHNTIPSKDEMDSKANALNENDFSVKYTPTQIINHKTFLADNFITLDDLFDAVNLIKIENCDKVYFNSLLKILRPFENAQNRDILLKENVQPNECVPLNWALYLTTTFYNNCIGGASGV</sequence>
<protein>
    <submittedName>
        <fullName evidence="2">Uncharacterized protein</fullName>
    </submittedName>
</protein>
<gene>
    <name evidence="2" type="ORF">AK88_04162</name>
</gene>
<organism evidence="2 3">
    <name type="scientific">Plasmodium fragile</name>
    <dbReference type="NCBI Taxonomy" id="5857"/>
    <lineage>
        <taxon>Eukaryota</taxon>
        <taxon>Sar</taxon>
        <taxon>Alveolata</taxon>
        <taxon>Apicomplexa</taxon>
        <taxon>Aconoidasida</taxon>
        <taxon>Haemosporida</taxon>
        <taxon>Plasmodiidae</taxon>
        <taxon>Plasmodium</taxon>
        <taxon>Plasmodium (Plasmodium)</taxon>
    </lineage>
</organism>
<dbReference type="AlphaFoldDB" id="A0A0D9QKF3"/>
<dbReference type="RefSeq" id="XP_012337195.1">
    <property type="nucleotide sequence ID" value="XM_012481772.1"/>
</dbReference>
<dbReference type="Proteomes" id="UP000054561">
    <property type="component" value="Unassembled WGS sequence"/>
</dbReference>